<evidence type="ECO:0000313" key="2">
    <source>
        <dbReference type="Proteomes" id="UP001218218"/>
    </source>
</evidence>
<protein>
    <submittedName>
        <fullName evidence="1">Uncharacterized protein</fullName>
    </submittedName>
</protein>
<sequence>MHQSHNIAWESLLSNLVIIRENPAVTPRRTDLFPRNLPSQAKSLTHVSRTFATAIKTFSATECTKYASSADAALYPPTQANWGWALYMYLFYNVLLAYPELHADDQYQSLGCFKKLLGMQMAFEHWEQKRRIEWGPYQTQEPGATIRPLSDINALHAHLKKWFCVLYSHDMMERMLGRSVDWEAEVVSTVSFLWRFESEIGITDGQGDCTARFV</sequence>
<dbReference type="AlphaFoldDB" id="A0AAD6Z780"/>
<reference evidence="1" key="1">
    <citation type="submission" date="2023-03" db="EMBL/GenBank/DDBJ databases">
        <title>Massive genome expansion in bonnet fungi (Mycena s.s.) driven by repeated elements and novel gene families across ecological guilds.</title>
        <authorList>
            <consortium name="Lawrence Berkeley National Laboratory"/>
            <person name="Harder C.B."/>
            <person name="Miyauchi S."/>
            <person name="Viragh M."/>
            <person name="Kuo A."/>
            <person name="Thoen E."/>
            <person name="Andreopoulos B."/>
            <person name="Lu D."/>
            <person name="Skrede I."/>
            <person name="Drula E."/>
            <person name="Henrissat B."/>
            <person name="Morin E."/>
            <person name="Kohler A."/>
            <person name="Barry K."/>
            <person name="LaButti K."/>
            <person name="Morin E."/>
            <person name="Salamov A."/>
            <person name="Lipzen A."/>
            <person name="Mereny Z."/>
            <person name="Hegedus B."/>
            <person name="Baldrian P."/>
            <person name="Stursova M."/>
            <person name="Weitz H."/>
            <person name="Taylor A."/>
            <person name="Grigoriev I.V."/>
            <person name="Nagy L.G."/>
            <person name="Martin F."/>
            <person name="Kauserud H."/>
        </authorList>
    </citation>
    <scope>NUCLEOTIDE SEQUENCE</scope>
    <source>
        <strain evidence="1">CBHHK002</strain>
    </source>
</reference>
<accession>A0AAD6Z780</accession>
<dbReference type="EMBL" id="JARIHO010000077">
    <property type="protein sequence ID" value="KAJ7310805.1"/>
    <property type="molecule type" value="Genomic_DNA"/>
</dbReference>
<comment type="caution">
    <text evidence="1">The sequence shown here is derived from an EMBL/GenBank/DDBJ whole genome shotgun (WGS) entry which is preliminary data.</text>
</comment>
<name>A0AAD6Z780_9AGAR</name>
<dbReference type="Proteomes" id="UP001218218">
    <property type="component" value="Unassembled WGS sequence"/>
</dbReference>
<gene>
    <name evidence="1" type="ORF">DFH08DRAFT_898399</name>
</gene>
<keyword evidence="2" id="KW-1185">Reference proteome</keyword>
<evidence type="ECO:0000313" key="1">
    <source>
        <dbReference type="EMBL" id="KAJ7310805.1"/>
    </source>
</evidence>
<organism evidence="1 2">
    <name type="scientific">Mycena albidolilacea</name>
    <dbReference type="NCBI Taxonomy" id="1033008"/>
    <lineage>
        <taxon>Eukaryota</taxon>
        <taxon>Fungi</taxon>
        <taxon>Dikarya</taxon>
        <taxon>Basidiomycota</taxon>
        <taxon>Agaricomycotina</taxon>
        <taxon>Agaricomycetes</taxon>
        <taxon>Agaricomycetidae</taxon>
        <taxon>Agaricales</taxon>
        <taxon>Marasmiineae</taxon>
        <taxon>Mycenaceae</taxon>
        <taxon>Mycena</taxon>
    </lineage>
</organism>
<proteinExistence type="predicted"/>